<comment type="caution">
    <text evidence="2">The sequence shown here is derived from an EMBL/GenBank/DDBJ whole genome shotgun (WGS) entry which is preliminary data.</text>
</comment>
<dbReference type="AlphaFoldDB" id="A0A8T0ABD5"/>
<sequence>MAILKLSENGDCRSPSSSTLPRSTIKLTRMRSKVTNERTVKFFTDIRDLVFGLSDEEWDGVKKDISFQYTKLELVILCSSIVKFVSTQVVWCILPMLIDFVGIQQALRAYTKLQENSTQGHNATPRKVLESQLKSPEDLCDSICSVIEGIVSHSKEAMKQTMLKFSSVRAPANHLEMKDLLGESTDSLIRVLTASSTRTIVKELIRICCPEVFHTLPMDMTSASCYKVICSIVSTIQHFSEEDSNEEKNTGSERSRRTAALYRCKKNAVSDENRKRIFSEETINMAVQAVYKILTEAGQIIASAGSPPSNNSFSVGSIDEMTKTVSSVSVWTSASLIARTFLRSLEKDPPFTPPPYIAPNSLLARKHFPIAMRDFIFVQKEVCMLLCSIEMETLAEEAPRTKSSRLNTRKTAVSVAPKPGSGDASSAQRSSEHPGVMNVIKLCECLSSVCDKEQLRLDTCTAEVIQLILTVYSWQVQSLTSEKFQATCTQFICKLLVRKVQLLRAGKKIKKFTLCSSDAPLKRLSQDLIKYLDCAASEITKSFSRDLEECLITRWKRRSETESAKVTSKSAFDYSDLFDPFRLFADMRKKIKNVFSTIDEAEKLGSVANFDSFTENLIRKDGTFEKNNSYESFSLGFAQIQCRNEHSVINKLKTMLSRKSITQQHPEHDIKNTILAILSNPTASSEIKSRISESVSMAACSRDGNPAISKLLHIFVPEFIKHTVSLLSSADILQMVVQTDAEKDIDKAIGELTNSLAHFVDPTNNSVISTQQCGPDEEVSSTTIPNPEENNKKKRRIRFTFRRKASRSSDSQEGKKSEKRSDLPGHHETHHEDELWCDTSIRETFGGFLRRKFTSFSSTMRKELCGRMRDATS</sequence>
<evidence type="ECO:0000256" key="1">
    <source>
        <dbReference type="SAM" id="MobiDB-lite"/>
    </source>
</evidence>
<keyword evidence="3" id="KW-1185">Reference proteome</keyword>
<dbReference type="EMBL" id="JABFDY010000025">
    <property type="protein sequence ID" value="KAF7688467.1"/>
    <property type="molecule type" value="Genomic_DNA"/>
</dbReference>
<gene>
    <name evidence="2" type="ORF">HF521_013274</name>
</gene>
<proteinExistence type="predicted"/>
<dbReference type="Proteomes" id="UP000606274">
    <property type="component" value="Unassembled WGS sequence"/>
</dbReference>
<feature type="compositionally biased region" description="Basic residues" evidence="1">
    <location>
        <begin position="792"/>
        <end position="806"/>
    </location>
</feature>
<organism evidence="2 3">
    <name type="scientific">Silurus meridionalis</name>
    <name type="common">Southern catfish</name>
    <name type="synonym">Silurus soldatovi meridionalis</name>
    <dbReference type="NCBI Taxonomy" id="175797"/>
    <lineage>
        <taxon>Eukaryota</taxon>
        <taxon>Metazoa</taxon>
        <taxon>Chordata</taxon>
        <taxon>Craniata</taxon>
        <taxon>Vertebrata</taxon>
        <taxon>Euteleostomi</taxon>
        <taxon>Actinopterygii</taxon>
        <taxon>Neopterygii</taxon>
        <taxon>Teleostei</taxon>
        <taxon>Ostariophysi</taxon>
        <taxon>Siluriformes</taxon>
        <taxon>Siluridae</taxon>
        <taxon>Silurus</taxon>
    </lineage>
</organism>
<reference evidence="2" key="1">
    <citation type="submission" date="2020-08" db="EMBL/GenBank/DDBJ databases">
        <title>Chromosome-level assembly of Southern catfish (Silurus meridionalis) provides insights into visual adaptation to the nocturnal and benthic lifestyles.</title>
        <authorList>
            <person name="Zhang Y."/>
            <person name="Wang D."/>
            <person name="Peng Z."/>
        </authorList>
    </citation>
    <scope>NUCLEOTIDE SEQUENCE</scope>
    <source>
        <strain evidence="2">SWU-2019-XX</strain>
        <tissue evidence="2">Muscle</tissue>
    </source>
</reference>
<feature type="region of interest" description="Disordered" evidence="1">
    <location>
        <begin position="398"/>
        <end position="432"/>
    </location>
</feature>
<evidence type="ECO:0000313" key="2">
    <source>
        <dbReference type="EMBL" id="KAF7688467.1"/>
    </source>
</evidence>
<accession>A0A8T0ABD5</accession>
<name>A0A8T0ABD5_SILME</name>
<feature type="region of interest" description="Disordered" evidence="1">
    <location>
        <begin position="772"/>
        <end position="833"/>
    </location>
</feature>
<evidence type="ECO:0000313" key="3">
    <source>
        <dbReference type="Proteomes" id="UP000606274"/>
    </source>
</evidence>
<feature type="region of interest" description="Disordered" evidence="1">
    <location>
        <begin position="1"/>
        <end position="21"/>
    </location>
</feature>
<feature type="compositionally biased region" description="Basic and acidic residues" evidence="1">
    <location>
        <begin position="810"/>
        <end position="833"/>
    </location>
</feature>
<protein>
    <submittedName>
        <fullName evidence="2">Uncharacterized protein</fullName>
    </submittedName>
</protein>